<sequence length="733" mass="78318">MGAIALFVVLLGLLGGQGGLVDANANGYIRIPAAEAAGLKVFRREAVRFAEGSGDAVAPHILPLHTYAGVSPSRRYLNFLTTSPSDDPGPAASTIGTPSASLQNFQDYVYLVPITFASQTFLATLDTGSADTWLATSPFTCLTASKNCGFGPGYKASASMSTIAGARMDVAYTTGEQLQGKLAHETVTLAGIKVEKQVVGLMSRGNWHGDGTSSGLVGMAFPNDTNAFTGSEANPIRYAYDSIFSSMHKKGLVKPVFSIALGRPGEAMGVLALGGLPDTKDVQTTGEWAREKLVYLHYDDGKPMKPAGVYNLYMINVKGITTNTTGSTANISPSPGSKNSNSTSHPEHFDAVLDTGSPLVYLPKTLARIVNAGWSPAAQFDMDANLWTVACDASAPTLDFGIGGMKVGVDAASMVTKGGVGTLPKVPKGRCLSAVQESGPLAFGVHIIGAPFLQSVVAVFDVGAAEMRKFPTSNSKIFKPSATLTKNRTSPYRRIPYSPPSFEKMARGLRSNRLKKNNTKLRANVFGPVIDARTERLASKQAEVVATPLPEREPPKEVEPEVEDASKAEGMLQNISLVQSLHATSSRSNVLHNPLEPKEQDYPAKQTILSVNSGAGEPPDWRKMARAHYTEDSLPPKPLGDNTIRTDNLLSIAGDGNLEFEEWQLIPGLQTALGFATSIAEDHETGDVHFRRPYDEVEEPDDDFYTSLALSGLHGFEFTSNGMEFQLPASFMY</sequence>
<dbReference type="PROSITE" id="PS51767">
    <property type="entry name" value="PEPTIDASE_A1"/>
    <property type="match status" value="1"/>
</dbReference>
<keyword evidence="7" id="KW-0732">Signal</keyword>
<dbReference type="InterPro" id="IPR021109">
    <property type="entry name" value="Peptidase_aspartic_dom_sf"/>
</dbReference>
<keyword evidence="4" id="KW-1015">Disulfide bond</keyword>
<evidence type="ECO:0000313" key="9">
    <source>
        <dbReference type="EMBL" id="KAF2668908.1"/>
    </source>
</evidence>
<dbReference type="PANTHER" id="PTHR47966">
    <property type="entry name" value="BETA-SITE APP-CLEAVING ENZYME, ISOFORM A-RELATED"/>
    <property type="match status" value="1"/>
</dbReference>
<dbReference type="Proteomes" id="UP000799302">
    <property type="component" value="Unassembled WGS sequence"/>
</dbReference>
<evidence type="ECO:0000256" key="1">
    <source>
        <dbReference type="ARBA" id="ARBA00007447"/>
    </source>
</evidence>
<feature type="compositionally biased region" description="Polar residues" evidence="6">
    <location>
        <begin position="324"/>
        <end position="344"/>
    </location>
</feature>
<keyword evidence="2 5" id="KW-0064">Aspartyl protease</keyword>
<feature type="signal peptide" evidence="7">
    <location>
        <begin position="1"/>
        <end position="18"/>
    </location>
</feature>
<reference evidence="9" key="1">
    <citation type="journal article" date="2020" name="Stud. Mycol.">
        <title>101 Dothideomycetes genomes: a test case for predicting lifestyles and emergence of pathogens.</title>
        <authorList>
            <person name="Haridas S."/>
            <person name="Albert R."/>
            <person name="Binder M."/>
            <person name="Bloem J."/>
            <person name="Labutti K."/>
            <person name="Salamov A."/>
            <person name="Andreopoulos B."/>
            <person name="Baker S."/>
            <person name="Barry K."/>
            <person name="Bills G."/>
            <person name="Bluhm B."/>
            <person name="Cannon C."/>
            <person name="Castanera R."/>
            <person name="Culley D."/>
            <person name="Daum C."/>
            <person name="Ezra D."/>
            <person name="Gonzalez J."/>
            <person name="Henrissat B."/>
            <person name="Kuo A."/>
            <person name="Liang C."/>
            <person name="Lipzen A."/>
            <person name="Lutzoni F."/>
            <person name="Magnuson J."/>
            <person name="Mondo S."/>
            <person name="Nolan M."/>
            <person name="Ohm R."/>
            <person name="Pangilinan J."/>
            <person name="Park H.-J."/>
            <person name="Ramirez L."/>
            <person name="Alfaro M."/>
            <person name="Sun H."/>
            <person name="Tritt A."/>
            <person name="Yoshinaga Y."/>
            <person name="Zwiers L.-H."/>
            <person name="Turgeon B."/>
            <person name="Goodwin S."/>
            <person name="Spatafora J."/>
            <person name="Crous P."/>
            <person name="Grigoriev I."/>
        </authorList>
    </citation>
    <scope>NUCLEOTIDE SEQUENCE</scope>
    <source>
        <strain evidence="9">CBS 115976</strain>
    </source>
</reference>
<feature type="disulfide bond" evidence="4">
    <location>
        <begin position="391"/>
        <end position="431"/>
    </location>
</feature>
<evidence type="ECO:0000256" key="3">
    <source>
        <dbReference type="PIRSR" id="PIRSR601461-1"/>
    </source>
</evidence>
<keyword evidence="10" id="KW-1185">Reference proteome</keyword>
<feature type="active site" evidence="3">
    <location>
        <position position="126"/>
    </location>
</feature>
<evidence type="ECO:0000259" key="8">
    <source>
        <dbReference type="PROSITE" id="PS51767"/>
    </source>
</evidence>
<accession>A0A6A6UCS1</accession>
<dbReference type="PANTHER" id="PTHR47966:SF47">
    <property type="entry name" value="ENDOPEPTIDASE, PUTATIVE (AFU_ORTHOLOGUE AFUA_3G01220)-RELATED"/>
    <property type="match status" value="1"/>
</dbReference>
<dbReference type="GO" id="GO:0004190">
    <property type="term" value="F:aspartic-type endopeptidase activity"/>
    <property type="evidence" value="ECO:0007669"/>
    <property type="project" value="UniProtKB-KW"/>
</dbReference>
<dbReference type="Pfam" id="PF10338">
    <property type="entry name" value="YBL028C_N"/>
    <property type="match status" value="1"/>
</dbReference>
<feature type="chain" id="PRO_5025431977" evidence="7">
    <location>
        <begin position="19"/>
        <end position="733"/>
    </location>
</feature>
<evidence type="ECO:0000256" key="2">
    <source>
        <dbReference type="ARBA" id="ARBA00022750"/>
    </source>
</evidence>
<proteinExistence type="inferred from homology"/>
<evidence type="ECO:0000256" key="4">
    <source>
        <dbReference type="PIRSR" id="PIRSR601461-2"/>
    </source>
</evidence>
<dbReference type="GO" id="GO:0000324">
    <property type="term" value="C:fungal-type vacuole"/>
    <property type="evidence" value="ECO:0007669"/>
    <property type="project" value="TreeGrafter"/>
</dbReference>
<evidence type="ECO:0000313" key="10">
    <source>
        <dbReference type="Proteomes" id="UP000799302"/>
    </source>
</evidence>
<dbReference type="PRINTS" id="PR00792">
    <property type="entry name" value="PEPSIN"/>
</dbReference>
<gene>
    <name evidence="9" type="ORF">BT63DRAFT_470372</name>
</gene>
<dbReference type="InterPro" id="IPR001969">
    <property type="entry name" value="Aspartic_peptidase_AS"/>
</dbReference>
<organism evidence="9 10">
    <name type="scientific">Microthyrium microscopicum</name>
    <dbReference type="NCBI Taxonomy" id="703497"/>
    <lineage>
        <taxon>Eukaryota</taxon>
        <taxon>Fungi</taxon>
        <taxon>Dikarya</taxon>
        <taxon>Ascomycota</taxon>
        <taxon>Pezizomycotina</taxon>
        <taxon>Dothideomycetes</taxon>
        <taxon>Dothideomycetes incertae sedis</taxon>
        <taxon>Microthyriales</taxon>
        <taxon>Microthyriaceae</taxon>
        <taxon>Microthyrium</taxon>
    </lineage>
</organism>
<dbReference type="PROSITE" id="PS00141">
    <property type="entry name" value="ASP_PROTEASE"/>
    <property type="match status" value="1"/>
</dbReference>
<evidence type="ECO:0000256" key="7">
    <source>
        <dbReference type="SAM" id="SignalP"/>
    </source>
</evidence>
<dbReference type="InterPro" id="IPR034164">
    <property type="entry name" value="Pepsin-like_dom"/>
</dbReference>
<dbReference type="GO" id="GO:0006508">
    <property type="term" value="P:proteolysis"/>
    <property type="evidence" value="ECO:0007669"/>
    <property type="project" value="UniProtKB-KW"/>
</dbReference>
<keyword evidence="5 9" id="KW-0645">Protease</keyword>
<dbReference type="Pfam" id="PF00026">
    <property type="entry name" value="Asp"/>
    <property type="match status" value="1"/>
</dbReference>
<dbReference type="OrthoDB" id="15189at2759"/>
<dbReference type="InterPro" id="IPR019434">
    <property type="entry name" value="DUF2423"/>
</dbReference>
<dbReference type="InterPro" id="IPR001461">
    <property type="entry name" value="Aspartic_peptidase_A1"/>
</dbReference>
<feature type="region of interest" description="Disordered" evidence="6">
    <location>
        <begin position="324"/>
        <end position="349"/>
    </location>
</feature>
<evidence type="ECO:0000256" key="6">
    <source>
        <dbReference type="SAM" id="MobiDB-lite"/>
    </source>
</evidence>
<dbReference type="AlphaFoldDB" id="A0A6A6UCS1"/>
<dbReference type="SUPFAM" id="SSF50630">
    <property type="entry name" value="Acid proteases"/>
    <property type="match status" value="1"/>
</dbReference>
<dbReference type="CDD" id="cd05471">
    <property type="entry name" value="pepsin_like"/>
    <property type="match status" value="1"/>
</dbReference>
<feature type="domain" description="Peptidase A1" evidence="8">
    <location>
        <begin position="108"/>
        <end position="470"/>
    </location>
</feature>
<evidence type="ECO:0000256" key="5">
    <source>
        <dbReference type="RuleBase" id="RU000454"/>
    </source>
</evidence>
<feature type="active site" evidence="3">
    <location>
        <position position="354"/>
    </location>
</feature>
<dbReference type="Gene3D" id="2.40.70.10">
    <property type="entry name" value="Acid Proteases"/>
    <property type="match status" value="2"/>
</dbReference>
<protein>
    <submittedName>
        <fullName evidence="9">Acid protease</fullName>
    </submittedName>
</protein>
<comment type="similarity">
    <text evidence="1 5">Belongs to the peptidase A1 family.</text>
</comment>
<dbReference type="InterPro" id="IPR033121">
    <property type="entry name" value="PEPTIDASE_A1"/>
</dbReference>
<dbReference type="EMBL" id="MU004235">
    <property type="protein sequence ID" value="KAF2668908.1"/>
    <property type="molecule type" value="Genomic_DNA"/>
</dbReference>
<name>A0A6A6UCS1_9PEZI</name>
<keyword evidence="5" id="KW-0378">Hydrolase</keyword>